<feature type="domain" description="CBS" evidence="5">
    <location>
        <begin position="36"/>
        <end position="93"/>
    </location>
</feature>
<dbReference type="OrthoDB" id="43333at2157"/>
<dbReference type="InterPro" id="IPR000644">
    <property type="entry name" value="CBS_dom"/>
</dbReference>
<dbReference type="SUPFAM" id="SSF54631">
    <property type="entry name" value="CBS-domain pair"/>
    <property type="match status" value="1"/>
</dbReference>
<evidence type="ECO:0000256" key="2">
    <source>
        <dbReference type="ARBA" id="ARBA00023122"/>
    </source>
</evidence>
<dbReference type="Proteomes" id="UP000218615">
    <property type="component" value="Unassembled WGS sequence"/>
</dbReference>
<proteinExistence type="predicted"/>
<dbReference type="InterPro" id="IPR051257">
    <property type="entry name" value="Diverse_CBS-Domain"/>
</dbReference>
<dbReference type="SMART" id="SM00116">
    <property type="entry name" value="CBS"/>
    <property type="match status" value="1"/>
</dbReference>
<dbReference type="PROSITE" id="PS51371">
    <property type="entry name" value="CBS"/>
    <property type="match status" value="1"/>
</dbReference>
<evidence type="ECO:0000256" key="1">
    <source>
        <dbReference type="ARBA" id="ARBA00022605"/>
    </source>
</evidence>
<organism evidence="6 7">
    <name type="scientific">Candidatus Methanoperedens nitratireducens</name>
    <dbReference type="NCBI Taxonomy" id="1392998"/>
    <lineage>
        <taxon>Archaea</taxon>
        <taxon>Methanobacteriati</taxon>
        <taxon>Methanobacteriota</taxon>
        <taxon>Stenosarchaea group</taxon>
        <taxon>Methanomicrobia</taxon>
        <taxon>Methanosarcinales</taxon>
        <taxon>ANME-2 cluster</taxon>
        <taxon>Candidatus Methanoperedentaceae</taxon>
        <taxon>Candidatus Methanoperedens</taxon>
    </lineage>
</organism>
<evidence type="ECO:0000256" key="4">
    <source>
        <dbReference type="PROSITE-ProRule" id="PRU00703"/>
    </source>
</evidence>
<dbReference type="PANTHER" id="PTHR43080:SF2">
    <property type="entry name" value="CBS DOMAIN-CONTAINING PROTEIN"/>
    <property type="match status" value="1"/>
</dbReference>
<dbReference type="Pfam" id="PF00571">
    <property type="entry name" value="CBS"/>
    <property type="match status" value="1"/>
</dbReference>
<protein>
    <recommendedName>
        <fullName evidence="5">CBS domain-containing protein</fullName>
    </recommendedName>
</protein>
<dbReference type="EMBL" id="FZMP01000090">
    <property type="protein sequence ID" value="SNQ60414.1"/>
    <property type="molecule type" value="Genomic_DNA"/>
</dbReference>
<dbReference type="GO" id="GO:0009086">
    <property type="term" value="P:methionine biosynthetic process"/>
    <property type="evidence" value="ECO:0007669"/>
    <property type="project" value="UniProtKB-KW"/>
</dbReference>
<keyword evidence="7" id="KW-1185">Reference proteome</keyword>
<evidence type="ECO:0000313" key="7">
    <source>
        <dbReference type="Proteomes" id="UP000218615"/>
    </source>
</evidence>
<evidence type="ECO:0000313" key="6">
    <source>
        <dbReference type="EMBL" id="SNQ60414.1"/>
    </source>
</evidence>
<evidence type="ECO:0000259" key="5">
    <source>
        <dbReference type="PROSITE" id="PS51371"/>
    </source>
</evidence>
<keyword evidence="1" id="KW-0028">Amino-acid biosynthesis</keyword>
<keyword evidence="3" id="KW-0486">Methionine biosynthesis</keyword>
<evidence type="ECO:0000256" key="3">
    <source>
        <dbReference type="ARBA" id="ARBA00023167"/>
    </source>
</evidence>
<accession>A0A284VMC9</accession>
<dbReference type="RefSeq" id="WP_096204761.1">
    <property type="nucleotide sequence ID" value="NZ_FZMP01000090.1"/>
</dbReference>
<reference evidence="7" key="1">
    <citation type="submission" date="2017-06" db="EMBL/GenBank/DDBJ databases">
        <authorList>
            <person name="Cremers G."/>
        </authorList>
    </citation>
    <scope>NUCLEOTIDE SEQUENCE [LARGE SCALE GENOMIC DNA]</scope>
</reference>
<name>A0A284VMC9_9EURY</name>
<dbReference type="PANTHER" id="PTHR43080">
    <property type="entry name" value="CBS DOMAIN-CONTAINING PROTEIN CBSX3, MITOCHONDRIAL"/>
    <property type="match status" value="1"/>
</dbReference>
<dbReference type="AlphaFoldDB" id="A0A284VMC9"/>
<dbReference type="InterPro" id="IPR046342">
    <property type="entry name" value="CBS_dom_sf"/>
</dbReference>
<keyword evidence="2 4" id="KW-0129">CBS domain</keyword>
<gene>
    <name evidence="6" type="ORF">MNV_180046</name>
</gene>
<dbReference type="Gene3D" id="3.10.580.10">
    <property type="entry name" value="CBS-domain"/>
    <property type="match status" value="1"/>
</dbReference>
<sequence>MKHKGDFVSIVTEKDIINKVVAEELYPGDVKVSEIMSKDLFTVSKNESIEEAAKLMRKKGVRRLVVLEDERIVGIITETDIAKHLKAIAGGAP</sequence>